<dbReference type="InterPro" id="IPR038332">
    <property type="entry name" value="PPE_sf"/>
</dbReference>
<keyword evidence="4" id="KW-1185">Reference proteome</keyword>
<dbReference type="Pfam" id="PF00934">
    <property type="entry name" value="PE"/>
    <property type="match status" value="1"/>
</dbReference>
<feature type="region of interest" description="Disordered" evidence="1">
    <location>
        <begin position="103"/>
        <end position="123"/>
    </location>
</feature>
<sequence length="123" mass="12437">MSYVFAAHELMAAAAGNLNDIGTTVRAANTAAAASTTDLIAAAGDEVSLAIARAFGAYGRDYQAIGVQAAEFHGRFVETLRAGAGSLWGCRGRQCVVFAGPGARSAGPDQRAHHGSAGATADR</sequence>
<organism evidence="3 4">
    <name type="scientific">Mycobacterium shottsii</name>
    <dbReference type="NCBI Taxonomy" id="133549"/>
    <lineage>
        <taxon>Bacteria</taxon>
        <taxon>Bacillati</taxon>
        <taxon>Actinomycetota</taxon>
        <taxon>Actinomycetes</taxon>
        <taxon>Mycobacteriales</taxon>
        <taxon>Mycobacteriaceae</taxon>
        <taxon>Mycobacterium</taxon>
        <taxon>Mycobacterium ulcerans group</taxon>
    </lineage>
</organism>
<evidence type="ECO:0000256" key="1">
    <source>
        <dbReference type="SAM" id="MobiDB-lite"/>
    </source>
</evidence>
<reference evidence="3 4" key="1">
    <citation type="journal article" date="2019" name="Emerg. Microbes Infect.">
        <title>Comprehensive subspecies identification of 175 nontuberculous mycobacteria species based on 7547 genomic profiles.</title>
        <authorList>
            <person name="Matsumoto Y."/>
            <person name="Kinjo T."/>
            <person name="Motooka D."/>
            <person name="Nabeya D."/>
            <person name="Jung N."/>
            <person name="Uechi K."/>
            <person name="Horii T."/>
            <person name="Iida T."/>
            <person name="Fujita J."/>
            <person name="Nakamura S."/>
        </authorList>
    </citation>
    <scope>NUCLEOTIDE SEQUENCE [LARGE SCALE GENOMIC DNA]</scope>
    <source>
        <strain evidence="3 4">JCM 12657</strain>
    </source>
</reference>
<feature type="domain" description="PE" evidence="2">
    <location>
        <begin position="4"/>
        <end position="87"/>
    </location>
</feature>
<dbReference type="InterPro" id="IPR000084">
    <property type="entry name" value="PE-PGRS_N"/>
</dbReference>
<dbReference type="RefSeq" id="WP_321573800.1">
    <property type="nucleotide sequence ID" value="NZ_AP022572.1"/>
</dbReference>
<accession>A0A7I7L5Z7</accession>
<evidence type="ECO:0000313" key="4">
    <source>
        <dbReference type="Proteomes" id="UP000467164"/>
    </source>
</evidence>
<proteinExistence type="predicted"/>
<evidence type="ECO:0000313" key="3">
    <source>
        <dbReference type="EMBL" id="BBX54849.1"/>
    </source>
</evidence>
<gene>
    <name evidence="3" type="ORF">MSHO_01940</name>
</gene>
<dbReference type="SUPFAM" id="SSF140459">
    <property type="entry name" value="PE/PPE dimer-like"/>
    <property type="match status" value="1"/>
</dbReference>
<dbReference type="AlphaFoldDB" id="A0A7I7L5Z7"/>
<name>A0A7I7L5Z7_9MYCO</name>
<dbReference type="Proteomes" id="UP000467164">
    <property type="component" value="Chromosome"/>
</dbReference>
<dbReference type="KEGG" id="msho:MSHO_01940"/>
<evidence type="ECO:0000259" key="2">
    <source>
        <dbReference type="Pfam" id="PF00934"/>
    </source>
</evidence>
<protein>
    <recommendedName>
        <fullName evidence="2">PE domain-containing protein</fullName>
    </recommendedName>
</protein>
<dbReference type="EMBL" id="AP022572">
    <property type="protein sequence ID" value="BBX54849.1"/>
    <property type="molecule type" value="Genomic_DNA"/>
</dbReference>
<dbReference type="Gene3D" id="1.10.287.850">
    <property type="entry name" value="HP0062-like domain"/>
    <property type="match status" value="1"/>
</dbReference>